<organism evidence="2 3">
    <name type="scientific">Paenibacillus baimaensis</name>
    <dbReference type="NCBI Taxonomy" id="2982185"/>
    <lineage>
        <taxon>Bacteria</taxon>
        <taxon>Bacillati</taxon>
        <taxon>Bacillota</taxon>
        <taxon>Bacilli</taxon>
        <taxon>Bacillales</taxon>
        <taxon>Paenibacillaceae</taxon>
        <taxon>Paenibacillus</taxon>
    </lineage>
</organism>
<protein>
    <submittedName>
        <fullName evidence="2">YtrH family sporulation protein</fullName>
    </submittedName>
</protein>
<proteinExistence type="predicted"/>
<dbReference type="Pfam" id="PF14034">
    <property type="entry name" value="Spore_YtrH"/>
    <property type="match status" value="1"/>
</dbReference>
<evidence type="ECO:0000256" key="1">
    <source>
        <dbReference type="SAM" id="Phobius"/>
    </source>
</evidence>
<comment type="caution">
    <text evidence="2">The sequence shown here is derived from an EMBL/GenBank/DDBJ whole genome shotgun (WGS) entry which is preliminary data.</text>
</comment>
<name>A0ABT2UR40_9BACL</name>
<keyword evidence="1" id="KW-0472">Membrane</keyword>
<feature type="transmembrane region" description="Helical" evidence="1">
    <location>
        <begin position="12"/>
        <end position="34"/>
    </location>
</feature>
<keyword evidence="3" id="KW-1185">Reference proteome</keyword>
<accession>A0ABT2UR40</accession>
<keyword evidence="1" id="KW-1133">Transmembrane helix</keyword>
<reference evidence="2 3" key="1">
    <citation type="submission" date="2022-09" db="EMBL/GenBank/DDBJ databases">
        <authorList>
            <person name="Han X.L."/>
            <person name="Wang Q."/>
            <person name="Lu T."/>
        </authorList>
    </citation>
    <scope>NUCLEOTIDE SEQUENCE [LARGE SCALE GENOMIC DNA]</scope>
    <source>
        <strain evidence="2 3">WQ 127069</strain>
    </source>
</reference>
<sequence length="110" mass="11705">MTSFLTKCAMDWFIAFGVVLGGTLLGGIGAVLIMEPPTTRMLLISEQIKIWAVVAAVGGTIDPIRVIESNLTEGYISPAIKQILYIVFAFIGAQVGTSLIQWICKGGNSS</sequence>
<dbReference type="Proteomes" id="UP001652445">
    <property type="component" value="Unassembled WGS sequence"/>
</dbReference>
<dbReference type="InterPro" id="IPR025689">
    <property type="entry name" value="Spore_YtrH"/>
</dbReference>
<gene>
    <name evidence="2" type="ORF">OB236_33225</name>
</gene>
<keyword evidence="1" id="KW-0812">Transmembrane</keyword>
<feature type="transmembrane region" description="Helical" evidence="1">
    <location>
        <begin position="83"/>
        <end position="103"/>
    </location>
</feature>
<dbReference type="RefSeq" id="WP_262687870.1">
    <property type="nucleotide sequence ID" value="NZ_JAOQIO010000111.1"/>
</dbReference>
<evidence type="ECO:0000313" key="3">
    <source>
        <dbReference type="Proteomes" id="UP001652445"/>
    </source>
</evidence>
<dbReference type="EMBL" id="JAOQIO010000111">
    <property type="protein sequence ID" value="MCU6797002.1"/>
    <property type="molecule type" value="Genomic_DNA"/>
</dbReference>
<evidence type="ECO:0000313" key="2">
    <source>
        <dbReference type="EMBL" id="MCU6797002.1"/>
    </source>
</evidence>